<dbReference type="EMBL" id="KB007811">
    <property type="protein sequence ID" value="ELR24755.1"/>
    <property type="molecule type" value="Genomic_DNA"/>
</dbReference>
<dbReference type="GeneID" id="14925782"/>
<protein>
    <recommendedName>
        <fullName evidence="3">Ribosomal RNA-processing protein 7 C-terminal domain-containing protein</fullName>
    </recommendedName>
</protein>
<evidence type="ECO:0000259" key="3">
    <source>
        <dbReference type="Pfam" id="PF12923"/>
    </source>
</evidence>
<dbReference type="RefSeq" id="XP_004356655.1">
    <property type="nucleotide sequence ID" value="XM_004356602.1"/>
</dbReference>
<dbReference type="GO" id="GO:0006364">
    <property type="term" value="P:rRNA processing"/>
    <property type="evidence" value="ECO:0007669"/>
    <property type="project" value="TreeGrafter"/>
</dbReference>
<gene>
    <name evidence="4" type="ORF">ACA1_174150</name>
</gene>
<reference evidence="4 5" key="1">
    <citation type="journal article" date="2013" name="Genome Biol.">
        <title>Genome of Acanthamoeba castellanii highlights extensive lateral gene transfer and early evolution of tyrosine kinase signaling.</title>
        <authorList>
            <person name="Clarke M."/>
            <person name="Lohan A.J."/>
            <person name="Liu B."/>
            <person name="Lagkouvardos I."/>
            <person name="Roy S."/>
            <person name="Zafar N."/>
            <person name="Bertelli C."/>
            <person name="Schilde C."/>
            <person name="Kianianmomeni A."/>
            <person name="Burglin T.R."/>
            <person name="Frech C."/>
            <person name="Turcotte B."/>
            <person name="Kopec K.O."/>
            <person name="Synnott J.M."/>
            <person name="Choo C."/>
            <person name="Paponov I."/>
            <person name="Finkler A."/>
            <person name="Soon Heng Tan C."/>
            <person name="Hutchins A.P."/>
            <person name="Weinmeier T."/>
            <person name="Rattei T."/>
            <person name="Chu J.S."/>
            <person name="Gimenez G."/>
            <person name="Irimia M."/>
            <person name="Rigden D.J."/>
            <person name="Fitzpatrick D.A."/>
            <person name="Lorenzo-Morales J."/>
            <person name="Bateman A."/>
            <person name="Chiu C.H."/>
            <person name="Tang P."/>
            <person name="Hegemann P."/>
            <person name="Fromm H."/>
            <person name="Raoult D."/>
            <person name="Greub G."/>
            <person name="Miranda-Saavedra D."/>
            <person name="Chen N."/>
            <person name="Nash P."/>
            <person name="Ginger M.L."/>
            <person name="Horn M."/>
            <person name="Schaap P."/>
            <person name="Caler L."/>
            <person name="Loftus B."/>
        </authorList>
    </citation>
    <scope>NUCLEOTIDE SEQUENCE [LARGE SCALE GENOMIC DNA]</scope>
    <source>
        <strain evidence="4 5">Neff</strain>
    </source>
</reference>
<dbReference type="InterPro" id="IPR024326">
    <property type="entry name" value="RRP7_C"/>
</dbReference>
<dbReference type="OrthoDB" id="5390at2759"/>
<accession>L8HHU1</accession>
<dbReference type="CDD" id="cd12951">
    <property type="entry name" value="RRP7_Rrp7A"/>
    <property type="match status" value="1"/>
</dbReference>
<dbReference type="GO" id="GO:0000028">
    <property type="term" value="P:ribosomal small subunit assembly"/>
    <property type="evidence" value="ECO:0007669"/>
    <property type="project" value="TreeGrafter"/>
</dbReference>
<dbReference type="Gene3D" id="6.10.250.1770">
    <property type="match status" value="1"/>
</dbReference>
<dbReference type="PANTHER" id="PTHR13191:SF0">
    <property type="entry name" value="RIBOSOMAL RNA-PROCESSING PROTEIN 7 HOMOLOG A-RELATED"/>
    <property type="match status" value="1"/>
</dbReference>
<dbReference type="InterPro" id="IPR035979">
    <property type="entry name" value="RBD_domain_sf"/>
</dbReference>
<dbReference type="GO" id="GO:0034456">
    <property type="term" value="C:UTP-C complex"/>
    <property type="evidence" value="ECO:0007669"/>
    <property type="project" value="TreeGrafter"/>
</dbReference>
<dbReference type="InterPro" id="IPR012677">
    <property type="entry name" value="Nucleotide-bd_a/b_plait_sf"/>
</dbReference>
<dbReference type="KEGG" id="acan:ACA1_174150"/>
<comment type="similarity">
    <text evidence="1">Belongs to the RRP7 family.</text>
</comment>
<dbReference type="Pfam" id="PF12923">
    <property type="entry name" value="RRP7"/>
    <property type="match status" value="1"/>
</dbReference>
<feature type="domain" description="Ribosomal RNA-processing protein 7 C-terminal" evidence="3">
    <location>
        <begin position="259"/>
        <end position="383"/>
    </location>
</feature>
<dbReference type="STRING" id="1257118.L8HHU1"/>
<dbReference type="SUPFAM" id="SSF54928">
    <property type="entry name" value="RNA-binding domain, RBD"/>
    <property type="match status" value="1"/>
</dbReference>
<dbReference type="Proteomes" id="UP000011083">
    <property type="component" value="Unassembled WGS sequence"/>
</dbReference>
<evidence type="ECO:0000313" key="4">
    <source>
        <dbReference type="EMBL" id="ELR24755.1"/>
    </source>
</evidence>
<feature type="region of interest" description="Disordered" evidence="2">
    <location>
        <begin position="1"/>
        <end position="71"/>
    </location>
</feature>
<dbReference type="PANTHER" id="PTHR13191">
    <property type="entry name" value="RIBOSOMAL RNA PROCESSING PROTEIN 7-RELATED"/>
    <property type="match status" value="1"/>
</dbReference>
<dbReference type="OMA" id="ENGDETC"/>
<organism evidence="4 5">
    <name type="scientific">Acanthamoeba castellanii (strain ATCC 30010 / Neff)</name>
    <dbReference type="NCBI Taxonomy" id="1257118"/>
    <lineage>
        <taxon>Eukaryota</taxon>
        <taxon>Amoebozoa</taxon>
        <taxon>Discosea</taxon>
        <taxon>Longamoebia</taxon>
        <taxon>Centramoebida</taxon>
        <taxon>Acanthamoebidae</taxon>
        <taxon>Acanthamoeba</taxon>
    </lineage>
</organism>
<feature type="region of interest" description="Disordered" evidence="2">
    <location>
        <begin position="161"/>
        <end position="197"/>
    </location>
</feature>
<name>L8HHU1_ACACF</name>
<keyword evidence="5" id="KW-1185">Reference proteome</keyword>
<sequence length="383" mass="42325">MSSSSELKRKRTASSGGEGTTQHSSSKKGTPEKQKAKKMKKATAGDNGLGTKQQQQQEASLPWAASGAGGFQLVPLPLKPPHALAANEEEEEKARRRYLYIRQHRAGSQVDDDPRGHHPTEEAGATSTLFVANVGDDADAGAVEDQLRRLFERCGHPVESVTLKSMRRVPPADSHRQQQQQQQRPAHQGGRGPWLEVAQADDAEARPLVFAHVTFSSPDGLRAALRYDWNSAAAAESDAAGEAAGSGRGVNKWLLEYEEARPDPQRVLAEVDAFMADFDRRQRLAEKEEEAALGKPDADGFVTVRRKGRKKVADGGIPIASAKAAPALAAKAQRQESDKVLLDFYRFQRRENRRKQLADLRLRFEEDKKKIAKLRAQRKFKPF</sequence>
<dbReference type="VEuPathDB" id="AmoebaDB:ACA1_174150"/>
<evidence type="ECO:0000256" key="1">
    <source>
        <dbReference type="ARBA" id="ARBA00006110"/>
    </source>
</evidence>
<evidence type="ECO:0000256" key="2">
    <source>
        <dbReference type="SAM" id="MobiDB-lite"/>
    </source>
</evidence>
<dbReference type="InterPro" id="IPR040446">
    <property type="entry name" value="RRP7"/>
</dbReference>
<dbReference type="AlphaFoldDB" id="L8HHU1"/>
<evidence type="ECO:0000313" key="5">
    <source>
        <dbReference type="Proteomes" id="UP000011083"/>
    </source>
</evidence>
<dbReference type="GO" id="GO:0032545">
    <property type="term" value="C:CURI complex"/>
    <property type="evidence" value="ECO:0007669"/>
    <property type="project" value="TreeGrafter"/>
</dbReference>
<dbReference type="GO" id="GO:0003676">
    <property type="term" value="F:nucleic acid binding"/>
    <property type="evidence" value="ECO:0007669"/>
    <property type="project" value="InterPro"/>
</dbReference>
<dbReference type="Gene3D" id="3.30.70.330">
    <property type="match status" value="1"/>
</dbReference>
<proteinExistence type="inferred from homology"/>
<feature type="compositionally biased region" description="Basic and acidic residues" evidence="2">
    <location>
        <begin position="112"/>
        <end position="121"/>
    </location>
</feature>
<feature type="compositionally biased region" description="Polar residues" evidence="2">
    <location>
        <begin position="50"/>
        <end position="59"/>
    </location>
</feature>
<feature type="region of interest" description="Disordered" evidence="2">
    <location>
        <begin position="105"/>
        <end position="129"/>
    </location>
</feature>